<dbReference type="InterPro" id="IPR032710">
    <property type="entry name" value="NTF2-like_dom_sf"/>
</dbReference>
<dbReference type="Gene3D" id="3.10.450.50">
    <property type="match status" value="1"/>
</dbReference>
<keyword evidence="2" id="KW-1185">Reference proteome</keyword>
<organism evidence="1 2">
    <name type="scientific">Marivirga salinarum</name>
    <dbReference type="NCBI Taxonomy" id="3059078"/>
    <lineage>
        <taxon>Bacteria</taxon>
        <taxon>Pseudomonadati</taxon>
        <taxon>Bacteroidota</taxon>
        <taxon>Cytophagia</taxon>
        <taxon>Cytophagales</taxon>
        <taxon>Marivirgaceae</taxon>
        <taxon>Marivirga</taxon>
    </lineage>
</organism>
<dbReference type="AlphaFoldDB" id="A0AA51NC33"/>
<dbReference type="SUPFAM" id="SSF54427">
    <property type="entry name" value="NTF2-like"/>
    <property type="match status" value="1"/>
</dbReference>
<gene>
    <name evidence="1" type="ORF">QYS49_32855</name>
</gene>
<dbReference type="RefSeq" id="WP_308350134.1">
    <property type="nucleotide sequence ID" value="NZ_CP129971.1"/>
</dbReference>
<dbReference type="EMBL" id="CP129971">
    <property type="protein sequence ID" value="WMN12219.1"/>
    <property type="molecule type" value="Genomic_DNA"/>
</dbReference>
<reference evidence="1 2" key="1">
    <citation type="submission" date="2023-08" db="EMBL/GenBank/DDBJ databases">
        <title>Comparative genomics and taxonomic characterization of three novel marine species of genus Marivirga.</title>
        <authorList>
            <person name="Muhammad N."/>
            <person name="Kim S.-G."/>
        </authorList>
    </citation>
    <scope>NUCLEOTIDE SEQUENCE [LARGE SCALE GENOMIC DNA]</scope>
    <source>
        <strain evidence="1 2">BDSF4-3</strain>
    </source>
</reference>
<evidence type="ECO:0000313" key="2">
    <source>
        <dbReference type="Proteomes" id="UP001230496"/>
    </source>
</evidence>
<dbReference type="KEGG" id="msaa:QYS49_32855"/>
<proteinExistence type="predicted"/>
<accession>A0AA51NC33</accession>
<dbReference type="Proteomes" id="UP001230496">
    <property type="component" value="Chromosome"/>
</dbReference>
<evidence type="ECO:0000313" key="1">
    <source>
        <dbReference type="EMBL" id="WMN12219.1"/>
    </source>
</evidence>
<protein>
    <submittedName>
        <fullName evidence="1">Nuclear transport factor 2 family protein</fullName>
    </submittedName>
</protein>
<name>A0AA51NC33_9BACT</name>
<sequence length="123" mass="14341">MNSIKEKAAHFLKLISETKIEEAFELYVSKNFIHHNPYFKADAQSLQKAMKEDAKANPEKELKILRSLEDEDLVAVHSYVKQYPDDNGFVLVHFFKFSEDRIIELWDLGQKIPDQSINEIGML</sequence>